<evidence type="ECO:0000313" key="2">
    <source>
        <dbReference type="EMBL" id="KPK70100.1"/>
    </source>
</evidence>
<protein>
    <submittedName>
        <fullName evidence="2">Uncharacterized protein</fullName>
    </submittedName>
</protein>
<organism evidence="2 3">
    <name type="scientific">candidate division TA06 bacterium SM23_40</name>
    <dbReference type="NCBI Taxonomy" id="1703774"/>
    <lineage>
        <taxon>Bacteria</taxon>
        <taxon>Bacteria division TA06</taxon>
    </lineage>
</organism>
<gene>
    <name evidence="2" type="ORF">AMJ82_04005</name>
</gene>
<comment type="caution">
    <text evidence="2">The sequence shown here is derived from an EMBL/GenBank/DDBJ whole genome shotgun (WGS) entry which is preliminary data.</text>
</comment>
<reference evidence="2 3" key="1">
    <citation type="journal article" date="2015" name="Microbiome">
        <title>Genomic resolution of linkages in carbon, nitrogen, and sulfur cycling among widespread estuary sediment bacteria.</title>
        <authorList>
            <person name="Baker B.J."/>
            <person name="Lazar C.S."/>
            <person name="Teske A.P."/>
            <person name="Dick G.J."/>
        </authorList>
    </citation>
    <scope>NUCLEOTIDE SEQUENCE [LARGE SCALE GENOMIC DNA]</scope>
    <source>
        <strain evidence="2">SM23_40</strain>
    </source>
</reference>
<evidence type="ECO:0000313" key="3">
    <source>
        <dbReference type="Proteomes" id="UP000051717"/>
    </source>
</evidence>
<sequence length="72" mass="7702">MGICRACADIIADEMDEVKDASMPSAPAGDRISPFPCDFLDSLGVAWYSRCSSRGGRGDQRRDAMFLPGSNG</sequence>
<evidence type="ECO:0000256" key="1">
    <source>
        <dbReference type="SAM" id="MobiDB-lite"/>
    </source>
</evidence>
<accession>A0A0S8GCT4</accession>
<proteinExistence type="predicted"/>
<name>A0A0S8GCT4_UNCT6</name>
<feature type="region of interest" description="Disordered" evidence="1">
    <location>
        <begin position="53"/>
        <end position="72"/>
    </location>
</feature>
<dbReference type="AlphaFoldDB" id="A0A0S8GCT4"/>
<dbReference type="Proteomes" id="UP000051717">
    <property type="component" value="Unassembled WGS sequence"/>
</dbReference>
<dbReference type="EMBL" id="LJUI01000022">
    <property type="protein sequence ID" value="KPK70100.1"/>
    <property type="molecule type" value="Genomic_DNA"/>
</dbReference>